<dbReference type="InterPro" id="IPR050571">
    <property type="entry name" value="Class-IV_PLP-Dep_Aminotrnsfr"/>
</dbReference>
<evidence type="ECO:0000256" key="7">
    <source>
        <dbReference type="ARBA" id="ARBA00022679"/>
    </source>
</evidence>
<evidence type="ECO:0000256" key="2">
    <source>
        <dbReference type="ARBA" id="ARBA00009320"/>
    </source>
</evidence>
<dbReference type="CDD" id="cd01558">
    <property type="entry name" value="D-AAT_like"/>
    <property type="match status" value="1"/>
</dbReference>
<dbReference type="InterPro" id="IPR043131">
    <property type="entry name" value="BCAT-like_N"/>
</dbReference>
<dbReference type="InterPro" id="IPR001544">
    <property type="entry name" value="Aminotrans_IV"/>
</dbReference>
<evidence type="ECO:0000256" key="1">
    <source>
        <dbReference type="ARBA" id="ARBA00001933"/>
    </source>
</evidence>
<comment type="catalytic activity">
    <reaction evidence="9 12">
        <text>D-alanine + 2-oxoglutarate = D-glutamate + pyruvate</text>
        <dbReference type="Rhea" id="RHEA:15869"/>
        <dbReference type="ChEBI" id="CHEBI:15361"/>
        <dbReference type="ChEBI" id="CHEBI:16810"/>
        <dbReference type="ChEBI" id="CHEBI:29986"/>
        <dbReference type="ChEBI" id="CHEBI:57416"/>
        <dbReference type="EC" id="2.6.1.21"/>
    </reaction>
</comment>
<dbReference type="Gene3D" id="3.20.10.10">
    <property type="entry name" value="D-amino Acid Aminotransferase, subunit A, domain 2"/>
    <property type="match status" value="1"/>
</dbReference>
<dbReference type="InterPro" id="IPR018300">
    <property type="entry name" value="Aminotrans_IV_CS"/>
</dbReference>
<keyword evidence="14" id="KW-1185">Reference proteome</keyword>
<dbReference type="GO" id="GO:0047810">
    <property type="term" value="F:D-alanine-2-oxoglutarate aminotransferase activity"/>
    <property type="evidence" value="ECO:0007669"/>
    <property type="project" value="UniProtKB-EC"/>
</dbReference>
<evidence type="ECO:0000256" key="9">
    <source>
        <dbReference type="ARBA" id="ARBA00047911"/>
    </source>
</evidence>
<dbReference type="InterPro" id="IPR043132">
    <property type="entry name" value="BCAT-like_C"/>
</dbReference>
<dbReference type="Pfam" id="PF01063">
    <property type="entry name" value="Aminotran_4"/>
    <property type="match status" value="1"/>
</dbReference>
<evidence type="ECO:0000256" key="11">
    <source>
        <dbReference type="RuleBase" id="RU004516"/>
    </source>
</evidence>
<dbReference type="Proteomes" id="UP001230005">
    <property type="component" value="Unassembled WGS sequence"/>
</dbReference>
<keyword evidence="6 13" id="KW-0032">Aminotransferase</keyword>
<keyword evidence="8 11" id="KW-0663">Pyridoxal phosphate</keyword>
<evidence type="ECO:0000256" key="8">
    <source>
        <dbReference type="ARBA" id="ARBA00022898"/>
    </source>
</evidence>
<comment type="cofactor">
    <cofactor evidence="1 11">
        <name>pyridoxal 5'-phosphate</name>
        <dbReference type="ChEBI" id="CHEBI:597326"/>
    </cofactor>
</comment>
<evidence type="ECO:0000256" key="12">
    <source>
        <dbReference type="RuleBase" id="RU004520"/>
    </source>
</evidence>
<reference evidence="13 14" key="1">
    <citation type="submission" date="2023-07" db="EMBL/GenBank/DDBJ databases">
        <title>Genomic Encyclopedia of Type Strains, Phase IV (KMG-IV): sequencing the most valuable type-strain genomes for metagenomic binning, comparative biology and taxonomic classification.</title>
        <authorList>
            <person name="Goeker M."/>
        </authorList>
    </citation>
    <scope>NUCLEOTIDE SEQUENCE [LARGE SCALE GENOMIC DNA]</scope>
    <source>
        <strain evidence="13 14">DSM 9768</strain>
    </source>
</reference>
<gene>
    <name evidence="13" type="ORF">J2S74_003917</name>
</gene>
<keyword evidence="7 13" id="KW-0808">Transferase</keyword>
<comment type="caution">
    <text evidence="13">The sequence shown here is derived from an EMBL/GenBank/DDBJ whole genome shotgun (WGS) entry which is preliminary data.</text>
</comment>
<dbReference type="InterPro" id="IPR005784">
    <property type="entry name" value="D_amino_transT"/>
</dbReference>
<comment type="similarity">
    <text evidence="2 10">Belongs to the class-IV pyridoxal-phosphate-dependent aminotransferase family.</text>
</comment>
<dbReference type="EMBL" id="JAUSUG010000017">
    <property type="protein sequence ID" value="MDQ0256497.1"/>
    <property type="molecule type" value="Genomic_DNA"/>
</dbReference>
<organism evidence="13 14">
    <name type="scientific">Evansella vedderi</name>
    <dbReference type="NCBI Taxonomy" id="38282"/>
    <lineage>
        <taxon>Bacteria</taxon>
        <taxon>Bacillati</taxon>
        <taxon>Bacillota</taxon>
        <taxon>Bacilli</taxon>
        <taxon>Bacillales</taxon>
        <taxon>Bacillaceae</taxon>
        <taxon>Evansella</taxon>
    </lineage>
</organism>
<accession>A0ABU0A0G0</accession>
<dbReference type="RefSeq" id="WP_307328708.1">
    <property type="nucleotide sequence ID" value="NZ_JAUSUG010000017.1"/>
</dbReference>
<comment type="function">
    <text evidence="12">Acts on the D-isomers of alanine, leucine, aspartate, glutamate, aminobutyrate, norvaline and asparagine. The enzyme transfers an amino group from a substrate D-amino acid to the pyridoxal phosphate cofactor to form pyridoxamine and an alpha-keto acid in the first half-reaction.</text>
</comment>
<dbReference type="SUPFAM" id="SSF56752">
    <property type="entry name" value="D-aminoacid aminotransferase-like PLP-dependent enzymes"/>
    <property type="match status" value="1"/>
</dbReference>
<sequence length="277" mass="31288">MGEIAFYNDKFVGIDDKVVPIQERAHQFGDGIYEVVRVYGGKVFLLEEHLERFRKSADAIDLTFPFSLEKMKEIILEGLSRSEMEEAEIYFQLTRGISPRQHHYPGVPAVFSMTVRNARPLGDKNKGAAAIVLEDERWLNCYIKSLNLLPNIMAKQKAVSKNCGEAIFARDGIVTEGSSSNVFAVKDGVIYTHPATKRILHGITRAKVFELAAQEHIPMKEEEFDVAFLKNADEAFFTSTGVEVMPIHTIDDTKMPEEKPISNKLAEAYENLYKLKV</sequence>
<dbReference type="InterPro" id="IPR036038">
    <property type="entry name" value="Aminotransferase-like"/>
</dbReference>
<dbReference type="PROSITE" id="PS00770">
    <property type="entry name" value="AA_TRANSFER_CLASS_4"/>
    <property type="match status" value="1"/>
</dbReference>
<evidence type="ECO:0000256" key="10">
    <source>
        <dbReference type="RuleBase" id="RU004106"/>
    </source>
</evidence>
<evidence type="ECO:0000256" key="3">
    <source>
        <dbReference type="ARBA" id="ARBA00011738"/>
    </source>
</evidence>
<name>A0ABU0A0G0_9BACI</name>
<dbReference type="EC" id="2.6.1.21" evidence="4 12"/>
<evidence type="ECO:0000313" key="14">
    <source>
        <dbReference type="Proteomes" id="UP001230005"/>
    </source>
</evidence>
<comment type="subunit">
    <text evidence="3">Homodimer.</text>
</comment>
<dbReference type="NCBIfam" id="TIGR01121">
    <property type="entry name" value="D_amino_aminoT"/>
    <property type="match status" value="1"/>
</dbReference>
<dbReference type="Gene3D" id="3.30.470.10">
    <property type="match status" value="1"/>
</dbReference>
<evidence type="ECO:0000313" key="13">
    <source>
        <dbReference type="EMBL" id="MDQ0256497.1"/>
    </source>
</evidence>
<proteinExistence type="inferred from homology"/>
<dbReference type="PANTHER" id="PTHR42743">
    <property type="entry name" value="AMINO-ACID AMINOTRANSFERASE"/>
    <property type="match status" value="1"/>
</dbReference>
<evidence type="ECO:0000256" key="6">
    <source>
        <dbReference type="ARBA" id="ARBA00022576"/>
    </source>
</evidence>
<evidence type="ECO:0000256" key="5">
    <source>
        <dbReference type="ARBA" id="ARBA00021779"/>
    </source>
</evidence>
<evidence type="ECO:0000256" key="4">
    <source>
        <dbReference type="ARBA" id="ARBA00012874"/>
    </source>
</evidence>
<protein>
    <recommendedName>
        <fullName evidence="5 12">D-alanine aminotransferase</fullName>
        <ecNumber evidence="4 12">2.6.1.21</ecNumber>
    </recommendedName>
</protein>
<dbReference type="PANTHER" id="PTHR42743:SF10">
    <property type="entry name" value="D-ALANINE AMINOTRANSFERASE"/>
    <property type="match status" value="1"/>
</dbReference>